<keyword evidence="1" id="KW-0812">Transmembrane</keyword>
<dbReference type="AlphaFoldDB" id="L8TQV3"/>
<reference evidence="3" key="1">
    <citation type="journal article" date="2013" name="Genome Announc.">
        <title>Draft Genome Sequence of the 2-Chloro-4-Nitrophenol-Degrading Bacterium Arthrobacter sp. Strain SJCon.</title>
        <authorList>
            <person name="Vikram S."/>
            <person name="Kumar S."/>
            <person name="Vaidya B."/>
            <person name="Pinnaka A.K."/>
            <person name="Raghava G.P."/>
        </authorList>
    </citation>
    <scope>NUCLEOTIDE SEQUENCE [LARGE SCALE GENOMIC DNA]</scope>
    <source>
        <strain evidence="3">SJCon</strain>
    </source>
</reference>
<name>L8TQV3_9MICC</name>
<dbReference type="Proteomes" id="UP000011189">
    <property type="component" value="Unassembled WGS sequence"/>
</dbReference>
<sequence>MDAHALQYCTDRTTGDNTGTGGSRTQHYDAGSGFTLNAVRDGVANAGNAEEGLLGLFNALGDSSGNFLGLAVAHADHAVTVTNDDQCGEAEATTTLDHLGNAVDGDNALYELVLFGFTATVAAATATAVAAALAAVATLAT</sequence>
<dbReference type="EMBL" id="AOFD01000044">
    <property type="protein sequence ID" value="ELT43619.1"/>
    <property type="molecule type" value="Genomic_DNA"/>
</dbReference>
<gene>
    <name evidence="2" type="ORF">G205_17429</name>
</gene>
<evidence type="ECO:0000256" key="1">
    <source>
        <dbReference type="SAM" id="Phobius"/>
    </source>
</evidence>
<feature type="transmembrane region" description="Helical" evidence="1">
    <location>
        <begin position="112"/>
        <end position="140"/>
    </location>
</feature>
<feature type="non-terminal residue" evidence="2">
    <location>
        <position position="141"/>
    </location>
</feature>
<keyword evidence="1" id="KW-1133">Transmembrane helix</keyword>
<evidence type="ECO:0000313" key="3">
    <source>
        <dbReference type="Proteomes" id="UP000011189"/>
    </source>
</evidence>
<keyword evidence="1" id="KW-0472">Membrane</keyword>
<protein>
    <submittedName>
        <fullName evidence="2">Site-specific recombinase XerD</fullName>
    </submittedName>
</protein>
<organism evidence="2 3">
    <name type="scientific">Arthrobacter nitrophenolicus</name>
    <dbReference type="NCBI Taxonomy" id="683150"/>
    <lineage>
        <taxon>Bacteria</taxon>
        <taxon>Bacillati</taxon>
        <taxon>Actinomycetota</taxon>
        <taxon>Actinomycetes</taxon>
        <taxon>Micrococcales</taxon>
        <taxon>Micrococcaceae</taxon>
        <taxon>Arthrobacter</taxon>
    </lineage>
</organism>
<proteinExistence type="predicted"/>
<evidence type="ECO:0000313" key="2">
    <source>
        <dbReference type="EMBL" id="ELT43619.1"/>
    </source>
</evidence>
<comment type="caution">
    <text evidence="2">The sequence shown here is derived from an EMBL/GenBank/DDBJ whole genome shotgun (WGS) entry which is preliminary data.</text>
</comment>
<accession>L8TQV3</accession>
<keyword evidence="3" id="KW-1185">Reference proteome</keyword>